<dbReference type="SUPFAM" id="SSF54534">
    <property type="entry name" value="FKBP-like"/>
    <property type="match status" value="1"/>
</dbReference>
<evidence type="ECO:0000313" key="9">
    <source>
        <dbReference type="Proteomes" id="UP000294796"/>
    </source>
</evidence>
<dbReference type="FunFam" id="3.10.50.40:FF:000006">
    <property type="entry name" value="Peptidyl-prolyl cis-trans isomerase"/>
    <property type="match status" value="1"/>
</dbReference>
<sequence length="276" mass="29237">MSNCSTSSDPIPSAGPHEVRAAPFPLEFPMKTKTLAATAVLCATALVLSGCKPIEGDGNRSSTAFADLKDEKQKVSYVIGTQVGESLAPAKDEIDLDVLVGAMKDAIDGKPSTVDEAQAMQVMQAFSERMQAVQMAKLEEDKQKNAAEGEAFLAGNAKKDGVQTTASGLQYEVLEAGDGPRPSATDTVRVHYKGTLLDGETFDSSYDRNEPVQFALNQVVPGWQEGLQLMPVGSKYRLWVPGALGYGEMGTPGGPIGPNATLVFEVELLEIVNAAQ</sequence>
<dbReference type="PANTHER" id="PTHR43811:SF57">
    <property type="entry name" value="FKBP-TYPE PEPTIDYL-PROLYL CIS-TRANS ISOMERASE FKPA-RELATED"/>
    <property type="match status" value="1"/>
</dbReference>
<comment type="catalytic activity">
    <reaction evidence="1 5 6">
        <text>[protein]-peptidylproline (omega=180) = [protein]-peptidylproline (omega=0)</text>
        <dbReference type="Rhea" id="RHEA:16237"/>
        <dbReference type="Rhea" id="RHEA-COMP:10747"/>
        <dbReference type="Rhea" id="RHEA-COMP:10748"/>
        <dbReference type="ChEBI" id="CHEBI:83833"/>
        <dbReference type="ChEBI" id="CHEBI:83834"/>
        <dbReference type="EC" id="5.2.1.8"/>
    </reaction>
</comment>
<evidence type="ECO:0000256" key="4">
    <source>
        <dbReference type="ARBA" id="ARBA00023235"/>
    </source>
</evidence>
<dbReference type="InterPro" id="IPR036944">
    <property type="entry name" value="PPIase_FKBP_N_sf"/>
</dbReference>
<evidence type="ECO:0000256" key="2">
    <source>
        <dbReference type="ARBA" id="ARBA00006577"/>
    </source>
</evidence>
<protein>
    <recommendedName>
        <fullName evidence="6">Peptidyl-prolyl cis-trans isomerase</fullName>
        <ecNumber evidence="6">5.2.1.8</ecNumber>
    </recommendedName>
</protein>
<dbReference type="Pfam" id="PF01346">
    <property type="entry name" value="FKBP_N"/>
    <property type="match status" value="1"/>
</dbReference>
<dbReference type="Proteomes" id="UP000294796">
    <property type="component" value="Unassembled WGS sequence"/>
</dbReference>
<dbReference type="PROSITE" id="PS50059">
    <property type="entry name" value="FKBP_PPIASE"/>
    <property type="match status" value="1"/>
</dbReference>
<dbReference type="EC" id="5.2.1.8" evidence="6"/>
<evidence type="ECO:0000256" key="6">
    <source>
        <dbReference type="RuleBase" id="RU003915"/>
    </source>
</evidence>
<evidence type="ECO:0000313" key="8">
    <source>
        <dbReference type="EMBL" id="TDK22486.1"/>
    </source>
</evidence>
<evidence type="ECO:0000256" key="3">
    <source>
        <dbReference type="ARBA" id="ARBA00023110"/>
    </source>
</evidence>
<proteinExistence type="inferred from homology"/>
<comment type="similarity">
    <text evidence="2 6">Belongs to the FKBP-type PPIase family.</text>
</comment>
<dbReference type="OrthoDB" id="9814548at2"/>
<comment type="caution">
    <text evidence="8">The sequence shown here is derived from an EMBL/GenBank/DDBJ whole genome shotgun (WGS) entry which is preliminary data.</text>
</comment>
<dbReference type="EMBL" id="SMTF01000013">
    <property type="protein sequence ID" value="TDK22486.1"/>
    <property type="molecule type" value="Genomic_DNA"/>
</dbReference>
<accession>A0A4R5TQE0</accession>
<dbReference type="GO" id="GO:0003755">
    <property type="term" value="F:peptidyl-prolyl cis-trans isomerase activity"/>
    <property type="evidence" value="ECO:0007669"/>
    <property type="project" value="UniProtKB-UniRule"/>
</dbReference>
<organism evidence="8 9">
    <name type="scientific">Luteimonas aestuarii</name>
    <dbReference type="NCBI Taxonomy" id="453837"/>
    <lineage>
        <taxon>Bacteria</taxon>
        <taxon>Pseudomonadati</taxon>
        <taxon>Pseudomonadota</taxon>
        <taxon>Gammaproteobacteria</taxon>
        <taxon>Lysobacterales</taxon>
        <taxon>Lysobacteraceae</taxon>
        <taxon>Luteimonas</taxon>
    </lineage>
</organism>
<dbReference type="PANTHER" id="PTHR43811">
    <property type="entry name" value="FKBP-TYPE PEPTIDYL-PROLYL CIS-TRANS ISOMERASE FKPA"/>
    <property type="match status" value="1"/>
</dbReference>
<dbReference type="InterPro" id="IPR001179">
    <property type="entry name" value="PPIase_FKBP_dom"/>
</dbReference>
<dbReference type="InterPro" id="IPR046357">
    <property type="entry name" value="PPIase_dom_sf"/>
</dbReference>
<feature type="domain" description="PPIase FKBP-type" evidence="7">
    <location>
        <begin position="185"/>
        <end position="272"/>
    </location>
</feature>
<dbReference type="AlphaFoldDB" id="A0A4R5TQE0"/>
<dbReference type="InterPro" id="IPR000774">
    <property type="entry name" value="PPIase_FKBP_N"/>
</dbReference>
<keyword evidence="3 5" id="KW-0697">Rotamase</keyword>
<evidence type="ECO:0000256" key="5">
    <source>
        <dbReference type="PROSITE-ProRule" id="PRU00277"/>
    </source>
</evidence>
<evidence type="ECO:0000259" key="7">
    <source>
        <dbReference type="PROSITE" id="PS50059"/>
    </source>
</evidence>
<keyword evidence="9" id="KW-1185">Reference proteome</keyword>
<reference evidence="8 9" key="1">
    <citation type="submission" date="2019-03" db="EMBL/GenBank/DDBJ databases">
        <title>Luteimonas zhaokaii sp.nov., isolated from the rectal contents of Plateau pika in Yushu, Qinghai Province, China.</title>
        <authorList>
            <person name="Zhang G."/>
        </authorList>
    </citation>
    <scope>NUCLEOTIDE SEQUENCE [LARGE SCALE GENOMIC DNA]</scope>
    <source>
        <strain evidence="8 9">B9</strain>
    </source>
</reference>
<evidence type="ECO:0000256" key="1">
    <source>
        <dbReference type="ARBA" id="ARBA00000971"/>
    </source>
</evidence>
<dbReference type="GO" id="GO:0006457">
    <property type="term" value="P:protein folding"/>
    <property type="evidence" value="ECO:0007669"/>
    <property type="project" value="InterPro"/>
</dbReference>
<keyword evidence="4 5" id="KW-0413">Isomerase</keyword>
<name>A0A4R5TQE0_9GAMM</name>
<dbReference type="Pfam" id="PF00254">
    <property type="entry name" value="FKBP_C"/>
    <property type="match status" value="1"/>
</dbReference>
<dbReference type="Gene3D" id="1.10.287.460">
    <property type="entry name" value="Peptidyl-prolyl cis-trans isomerase, FKBP-type, N-terminal domain"/>
    <property type="match status" value="1"/>
</dbReference>
<gene>
    <name evidence="8" type="ORF">E2F46_13555</name>
</gene>
<dbReference type="Gene3D" id="3.10.50.40">
    <property type="match status" value="1"/>
</dbReference>